<reference evidence="1 2" key="1">
    <citation type="journal article" date="2008" name="Proc. Natl. Acad. Sci. U.S.A.">
        <title>Niche adaptation and genome expansion in the chlorophyll d-producing cyanobacterium Acaryochloris marina.</title>
        <authorList>
            <person name="Swingley W.D."/>
            <person name="Chen M."/>
            <person name="Cheung P.C."/>
            <person name="Conrad A.L."/>
            <person name="Dejesa L.C."/>
            <person name="Hao J."/>
            <person name="Honchak B.M."/>
            <person name="Karbach L.E."/>
            <person name="Kurdoglu A."/>
            <person name="Lahiri S."/>
            <person name="Mastrian S.D."/>
            <person name="Miyashita H."/>
            <person name="Page L."/>
            <person name="Ramakrishna P."/>
            <person name="Satoh S."/>
            <person name="Sattley W.M."/>
            <person name="Shimada Y."/>
            <person name="Taylor H.L."/>
            <person name="Tomo T."/>
            <person name="Tsuchiya T."/>
            <person name="Wang Z.T."/>
            <person name="Raymond J."/>
            <person name="Mimuro M."/>
            <person name="Blankenship R.E."/>
            <person name="Touchman J.W."/>
        </authorList>
    </citation>
    <scope>NUCLEOTIDE SEQUENCE [LARGE SCALE GENOMIC DNA]</scope>
    <source>
        <strain evidence="2">MBIC 11017</strain>
    </source>
</reference>
<dbReference type="OrthoDB" id="9819491at2"/>
<dbReference type="InterPro" id="IPR024096">
    <property type="entry name" value="NO_sig/Golgi_transp_ligand-bd"/>
</dbReference>
<evidence type="ECO:0000313" key="1">
    <source>
        <dbReference type="EMBL" id="ABW26528.1"/>
    </source>
</evidence>
<dbReference type="AlphaFoldDB" id="B0C8Z3"/>
<dbReference type="eggNOG" id="COG1719">
    <property type="taxonomic scope" value="Bacteria"/>
</dbReference>
<dbReference type="EMBL" id="CP000828">
    <property type="protein sequence ID" value="ABW26528.1"/>
    <property type="molecule type" value="Genomic_DNA"/>
</dbReference>
<accession>B0C8Z3</accession>
<dbReference type="STRING" id="329726.AM1_1502"/>
<gene>
    <name evidence="1" type="ordered locus">AM1_1502</name>
</gene>
<evidence type="ECO:0008006" key="3">
    <source>
        <dbReference type="Google" id="ProtNLM"/>
    </source>
</evidence>
<dbReference type="KEGG" id="amr:AM1_1502"/>
<keyword evidence="2" id="KW-1185">Reference proteome</keyword>
<evidence type="ECO:0000313" key="2">
    <source>
        <dbReference type="Proteomes" id="UP000000268"/>
    </source>
</evidence>
<name>B0C8Z3_ACAM1</name>
<dbReference type="RefSeq" id="WP_012162055.1">
    <property type="nucleotide sequence ID" value="NC_009925.1"/>
</dbReference>
<dbReference type="SUPFAM" id="SSF111126">
    <property type="entry name" value="Ligand-binding domain in the NO signalling and Golgi transport"/>
    <property type="match status" value="1"/>
</dbReference>
<dbReference type="Proteomes" id="UP000000268">
    <property type="component" value="Chromosome"/>
</dbReference>
<dbReference type="Gene3D" id="3.30.1380.20">
    <property type="entry name" value="Trafficking protein particle complex subunit 3"/>
    <property type="match status" value="1"/>
</dbReference>
<sequence>MTSTTFQVSDSTNVSIAQPDLYVSLLNKSFLFSSAGTQEDYAHQLLELNGLACQLNQLLQQAPEHHCAQSAVGVVIPSGLTAKEAYQLGKELGQQEYQHFVALASTPQRYLLPEQLLVLIDWWSQSYLSHYGQLLIDATRSSDTYIYLEVLSTSHISLKQDEHHPDCAFYGGLIAGFFSGLVDRDFEVIEPDWWQAKGKRCHFLMAPQSELDAQFFWQTVDTLSA</sequence>
<protein>
    <recommendedName>
        <fullName evidence="3">4-vinyl reductase 4VR domain-containing protein</fullName>
    </recommendedName>
</protein>
<proteinExistence type="predicted"/>
<organism evidence="1 2">
    <name type="scientific">Acaryochloris marina (strain MBIC 11017)</name>
    <dbReference type="NCBI Taxonomy" id="329726"/>
    <lineage>
        <taxon>Bacteria</taxon>
        <taxon>Bacillati</taxon>
        <taxon>Cyanobacteriota</taxon>
        <taxon>Cyanophyceae</taxon>
        <taxon>Acaryochloridales</taxon>
        <taxon>Acaryochloridaceae</taxon>
        <taxon>Acaryochloris</taxon>
    </lineage>
</organism>
<dbReference type="HOGENOM" id="CLU_1227727_0_0_3"/>